<evidence type="ECO:0000256" key="3">
    <source>
        <dbReference type="ARBA" id="ARBA00022989"/>
    </source>
</evidence>
<dbReference type="PANTHER" id="PTHR43027">
    <property type="entry name" value="DOXORUBICIN RESISTANCE ABC TRANSPORTER PERMEASE PROTEIN DRRC-RELATED"/>
    <property type="match status" value="1"/>
</dbReference>
<gene>
    <name evidence="7" type="ORF">DWY99_03710</name>
</gene>
<feature type="transmembrane region" description="Helical" evidence="5">
    <location>
        <begin position="20"/>
        <end position="41"/>
    </location>
</feature>
<evidence type="ECO:0000313" key="7">
    <source>
        <dbReference type="EMBL" id="RGQ42814.1"/>
    </source>
</evidence>
<comment type="caution">
    <text evidence="7">The sequence shown here is derived from an EMBL/GenBank/DDBJ whole genome shotgun (WGS) entry which is preliminary data.</text>
</comment>
<evidence type="ECO:0000256" key="4">
    <source>
        <dbReference type="ARBA" id="ARBA00023136"/>
    </source>
</evidence>
<proteinExistence type="predicted"/>
<dbReference type="EMBL" id="QRTC01000009">
    <property type="protein sequence ID" value="RGQ42814.1"/>
    <property type="molecule type" value="Genomic_DNA"/>
</dbReference>
<keyword evidence="4 5" id="KW-0472">Membrane</keyword>
<sequence>MFITSFVTRIKCAFRDKGMIFWTLLFPMMLATLFYFCFSNLDSADAFSPVKTAVVADQAYRQAAGFQAALEGVSKEGEDRLLQLTRVKTREEADRLLEDGRVEGYLTIEDGTPKLTVRDDGLNQTILKSFLDQYLQISATAAHILERNPQAAQQGLLSDFMEQQEFTREISLSNAKPSHQLPYFYALIAMVCLYGSFQGLTSSFYLQANLSALGARRSMAPRKKLAMITADMLGSLAVHLLTMLVLLCYLLLVLRLDFGNQIGYLLLTVLVGSIVGISLGALVGAALRIKMEAKNAILITLSLACCFLAGLMVEGISYAIQQNAPAAAWLNPAARISDAFYCLYYYDNHTRYFMDLGVLCAMAAIFGLGAMACLRRRKYESI</sequence>
<keyword evidence="3 5" id="KW-1133">Transmembrane helix</keyword>
<feature type="transmembrane region" description="Helical" evidence="5">
    <location>
        <begin position="227"/>
        <end position="252"/>
    </location>
</feature>
<feature type="transmembrane region" description="Helical" evidence="5">
    <location>
        <begin position="297"/>
        <end position="320"/>
    </location>
</feature>
<dbReference type="GO" id="GO:0140359">
    <property type="term" value="F:ABC-type transporter activity"/>
    <property type="evidence" value="ECO:0007669"/>
    <property type="project" value="InterPro"/>
</dbReference>
<name>A0A412AZ30_9FIRM</name>
<comment type="subcellular location">
    <subcellularLocation>
        <location evidence="1">Membrane</location>
        <topology evidence="1">Multi-pass membrane protein</topology>
    </subcellularLocation>
</comment>
<evidence type="ECO:0000256" key="1">
    <source>
        <dbReference type="ARBA" id="ARBA00004141"/>
    </source>
</evidence>
<feature type="domain" description="ABC-2 type transporter transmembrane" evidence="6">
    <location>
        <begin position="17"/>
        <end position="370"/>
    </location>
</feature>
<feature type="transmembrane region" description="Helical" evidence="5">
    <location>
        <begin position="352"/>
        <end position="374"/>
    </location>
</feature>
<evidence type="ECO:0000256" key="2">
    <source>
        <dbReference type="ARBA" id="ARBA00022692"/>
    </source>
</evidence>
<dbReference type="InterPro" id="IPR052902">
    <property type="entry name" value="ABC-2_transporter"/>
</dbReference>
<accession>A0A412AZ30</accession>
<feature type="transmembrane region" description="Helical" evidence="5">
    <location>
        <begin position="264"/>
        <end position="285"/>
    </location>
</feature>
<dbReference type="InterPro" id="IPR013525">
    <property type="entry name" value="ABC2_TM"/>
</dbReference>
<evidence type="ECO:0000256" key="5">
    <source>
        <dbReference type="SAM" id="Phobius"/>
    </source>
</evidence>
<dbReference type="Pfam" id="PF12698">
    <property type="entry name" value="ABC2_membrane_3"/>
    <property type="match status" value="1"/>
</dbReference>
<feature type="transmembrane region" description="Helical" evidence="5">
    <location>
        <begin position="183"/>
        <end position="206"/>
    </location>
</feature>
<dbReference type="Proteomes" id="UP000284751">
    <property type="component" value="Unassembled WGS sequence"/>
</dbReference>
<dbReference type="GO" id="GO:0016020">
    <property type="term" value="C:membrane"/>
    <property type="evidence" value="ECO:0007669"/>
    <property type="project" value="UniProtKB-SubCell"/>
</dbReference>
<keyword evidence="2 5" id="KW-0812">Transmembrane</keyword>
<evidence type="ECO:0000259" key="6">
    <source>
        <dbReference type="Pfam" id="PF12698"/>
    </source>
</evidence>
<reference evidence="7 8" key="1">
    <citation type="submission" date="2018-08" db="EMBL/GenBank/DDBJ databases">
        <title>A genome reference for cultivated species of the human gut microbiota.</title>
        <authorList>
            <person name="Zou Y."/>
            <person name="Xue W."/>
            <person name="Luo G."/>
        </authorList>
    </citation>
    <scope>NUCLEOTIDE SEQUENCE [LARGE SCALE GENOMIC DNA]</scope>
    <source>
        <strain evidence="7 8">AF28-26</strain>
    </source>
</reference>
<organism evidence="7 8">
    <name type="scientific">[Clostridium] leptum</name>
    <dbReference type="NCBI Taxonomy" id="1535"/>
    <lineage>
        <taxon>Bacteria</taxon>
        <taxon>Bacillati</taxon>
        <taxon>Bacillota</taxon>
        <taxon>Clostridia</taxon>
        <taxon>Eubacteriales</taxon>
        <taxon>Oscillospiraceae</taxon>
        <taxon>Oscillospiraceae incertae sedis</taxon>
    </lineage>
</organism>
<evidence type="ECO:0000313" key="8">
    <source>
        <dbReference type="Proteomes" id="UP000284751"/>
    </source>
</evidence>
<dbReference type="AlphaFoldDB" id="A0A412AZ30"/>
<dbReference type="PANTHER" id="PTHR43027:SF1">
    <property type="entry name" value="DOXORUBICIN RESISTANCE ABC TRANSPORTER PERMEASE PROTEIN DRRC-RELATED"/>
    <property type="match status" value="1"/>
</dbReference>
<protein>
    <submittedName>
        <fullName evidence="7">ABC transporter permease</fullName>
    </submittedName>
</protein>